<gene>
    <name evidence="4" type="ORF">HOLleu_08545</name>
</gene>
<dbReference type="SMART" id="SM00875">
    <property type="entry name" value="BACK"/>
    <property type="match status" value="1"/>
</dbReference>
<proteinExistence type="predicted"/>
<evidence type="ECO:0000256" key="1">
    <source>
        <dbReference type="ARBA" id="ARBA00022441"/>
    </source>
</evidence>
<dbReference type="Gene3D" id="2.120.10.80">
    <property type="entry name" value="Kelch-type beta propeller"/>
    <property type="match status" value="2"/>
</dbReference>
<dbReference type="EMBL" id="JAIZAY010000003">
    <property type="protein sequence ID" value="KAJ8045520.1"/>
    <property type="molecule type" value="Genomic_DNA"/>
</dbReference>
<name>A0A9Q1CIG4_HOLLE</name>
<dbReference type="Pfam" id="PF07707">
    <property type="entry name" value="BACK"/>
    <property type="match status" value="1"/>
</dbReference>
<dbReference type="InterPro" id="IPR011333">
    <property type="entry name" value="SKP1/BTB/POZ_sf"/>
</dbReference>
<sequence>MDEPADPVSEDSSNSGYEISEHSNKIMRGLFNLRQNQHLCDITLKVQDQCIHAHRAVLASGSPYFSAMFVGNLSEKDQKEVEIKSVDKNALEALVNYIYNGKIQISISNVQAILAAANLIQMKDVKQLCCDFLEQNLDTSNCLGITHFAETHACEEWALTARRYCGQHFEMLPNTEEFYQLQPDQLMTLLQQDDLAVPCEESILEILLLWIEFFPVVRVKYLPMLLQCVKLPLMTLKYLKNLLSETDEDNTEKYAFLQTVPQCREQICKAINYHMNPEERILWRKDSLYMIRPREAVKQICAVGGKNGLFATLKSFEICDEDLSEWKEATPLNCRRQECAAAVVNKCLYIIGGIKCYTRNGTTFRCHDNSMEKWSSKTNVWTSVTKMSKCRSNHGVAVLNGLIYAMGGYDGQFYLKSVEVYSPKKDEWRPVASMLKARSIFSAAAIEGKIFALGGYGPNYLNSVEKYDPEKNKWQLVSPMTHPRINFGAAVVDNFIYVVGGHDGATHLKSMEKYDPHQDKWQSVTPMTKARTGLGVTVLGGCIYAAGGHSGSVYLSEVEQYDPVSDTWTFATSMNNCRCNFAFVAL</sequence>
<dbReference type="InterPro" id="IPR015915">
    <property type="entry name" value="Kelch-typ_b-propeller"/>
</dbReference>
<dbReference type="Proteomes" id="UP001152320">
    <property type="component" value="Chromosome 3"/>
</dbReference>
<dbReference type="FunFam" id="3.30.710.10:FF:000001">
    <property type="entry name" value="Kelch-like family member 20"/>
    <property type="match status" value="1"/>
</dbReference>
<organism evidence="4 5">
    <name type="scientific">Holothuria leucospilota</name>
    <name type="common">Black long sea cucumber</name>
    <name type="synonym">Mertensiothuria leucospilota</name>
    <dbReference type="NCBI Taxonomy" id="206669"/>
    <lineage>
        <taxon>Eukaryota</taxon>
        <taxon>Metazoa</taxon>
        <taxon>Echinodermata</taxon>
        <taxon>Eleutherozoa</taxon>
        <taxon>Echinozoa</taxon>
        <taxon>Holothuroidea</taxon>
        <taxon>Aspidochirotacea</taxon>
        <taxon>Aspidochirotida</taxon>
        <taxon>Holothuriidae</taxon>
        <taxon>Holothuria</taxon>
    </lineage>
</organism>
<dbReference type="Pfam" id="PF07646">
    <property type="entry name" value="Kelch_2"/>
    <property type="match status" value="1"/>
</dbReference>
<dbReference type="SUPFAM" id="SSF117281">
    <property type="entry name" value="Kelch motif"/>
    <property type="match status" value="1"/>
</dbReference>
<dbReference type="Pfam" id="PF24681">
    <property type="entry name" value="Kelch_KLHDC2_KLHL20_DRC7"/>
    <property type="match status" value="1"/>
</dbReference>
<comment type="caution">
    <text evidence="4">The sequence shown here is derived from an EMBL/GenBank/DDBJ whole genome shotgun (WGS) entry which is preliminary data.</text>
</comment>
<dbReference type="PANTHER" id="PTHR45632">
    <property type="entry name" value="LD33804P"/>
    <property type="match status" value="1"/>
</dbReference>
<dbReference type="InterPro" id="IPR011498">
    <property type="entry name" value="Kelch_2"/>
</dbReference>
<dbReference type="PROSITE" id="PS50097">
    <property type="entry name" value="BTB"/>
    <property type="match status" value="1"/>
</dbReference>
<dbReference type="AlphaFoldDB" id="A0A9Q1CIG4"/>
<dbReference type="Gene3D" id="1.25.40.420">
    <property type="match status" value="1"/>
</dbReference>
<dbReference type="SMART" id="SM00225">
    <property type="entry name" value="BTB"/>
    <property type="match status" value="1"/>
</dbReference>
<evidence type="ECO:0000256" key="2">
    <source>
        <dbReference type="ARBA" id="ARBA00022737"/>
    </source>
</evidence>
<dbReference type="SMART" id="SM00612">
    <property type="entry name" value="Kelch"/>
    <property type="match status" value="6"/>
</dbReference>
<dbReference type="InterPro" id="IPR006652">
    <property type="entry name" value="Kelch_1"/>
</dbReference>
<keyword evidence="5" id="KW-1185">Reference proteome</keyword>
<dbReference type="PIRSF" id="PIRSF037037">
    <property type="entry name" value="Kelch-like_protein_gigaxonin"/>
    <property type="match status" value="1"/>
</dbReference>
<dbReference type="InterPro" id="IPR017096">
    <property type="entry name" value="BTB-kelch_protein"/>
</dbReference>
<dbReference type="OrthoDB" id="45365at2759"/>
<accession>A0A9Q1CIG4</accession>
<protein>
    <submittedName>
        <fullName evidence="4">Kelch-like protein 28</fullName>
    </submittedName>
</protein>
<reference evidence="4" key="1">
    <citation type="submission" date="2021-10" db="EMBL/GenBank/DDBJ databases">
        <title>Tropical sea cucumber genome reveals ecological adaptation and Cuvierian tubules defense mechanism.</title>
        <authorList>
            <person name="Chen T."/>
        </authorList>
    </citation>
    <scope>NUCLEOTIDE SEQUENCE</scope>
    <source>
        <strain evidence="4">Nanhai2018</strain>
        <tissue evidence="4">Muscle</tissue>
    </source>
</reference>
<dbReference type="InterPro" id="IPR000210">
    <property type="entry name" value="BTB/POZ_dom"/>
</dbReference>
<dbReference type="Pfam" id="PF01344">
    <property type="entry name" value="Kelch_1"/>
    <property type="match status" value="1"/>
</dbReference>
<dbReference type="PANTHER" id="PTHR45632:SF3">
    <property type="entry name" value="KELCH-LIKE PROTEIN 32"/>
    <property type="match status" value="1"/>
</dbReference>
<feature type="domain" description="BTB" evidence="3">
    <location>
        <begin position="40"/>
        <end position="107"/>
    </location>
</feature>
<dbReference type="Gene3D" id="3.30.710.10">
    <property type="entry name" value="Potassium Channel Kv1.1, Chain A"/>
    <property type="match status" value="1"/>
</dbReference>
<dbReference type="FunFam" id="1.25.40.420:FF:000001">
    <property type="entry name" value="Kelch-like family member 12"/>
    <property type="match status" value="1"/>
</dbReference>
<evidence type="ECO:0000313" key="4">
    <source>
        <dbReference type="EMBL" id="KAJ8045520.1"/>
    </source>
</evidence>
<evidence type="ECO:0000313" key="5">
    <source>
        <dbReference type="Proteomes" id="UP001152320"/>
    </source>
</evidence>
<dbReference type="SUPFAM" id="SSF54695">
    <property type="entry name" value="POZ domain"/>
    <property type="match status" value="1"/>
</dbReference>
<keyword evidence="2" id="KW-0677">Repeat</keyword>
<dbReference type="Pfam" id="PF00651">
    <property type="entry name" value="BTB"/>
    <property type="match status" value="1"/>
</dbReference>
<dbReference type="InterPro" id="IPR011705">
    <property type="entry name" value="BACK"/>
</dbReference>
<evidence type="ECO:0000259" key="3">
    <source>
        <dbReference type="PROSITE" id="PS50097"/>
    </source>
</evidence>
<keyword evidence="1" id="KW-0880">Kelch repeat</keyword>